<sequence length="173" mass="18542">MAIYALGDMVPEIHPDAWVHPEAVVIGDVTIGADSTIWPCAVLRGDNGGIRIGERTSIQDGTVIHCIPTRPTIVGDDCVIGHIVHLEGCTIESNSLVGNGSVVLHEAVVRSGSLVGSNAVVPNRMEVPTGMMALGVPAKLREVGPNQPFIQEIAVRDYAERGKMYRAQMRRID</sequence>
<proteinExistence type="predicted"/>
<protein>
    <submittedName>
        <fullName evidence="1">Unannotated protein</fullName>
    </submittedName>
</protein>
<evidence type="ECO:0000313" key="1">
    <source>
        <dbReference type="EMBL" id="CAB4597908.1"/>
    </source>
</evidence>
<dbReference type="InterPro" id="IPR001451">
    <property type="entry name" value="Hexapep"/>
</dbReference>
<dbReference type="EMBL" id="CAEZTY010000097">
    <property type="protein sequence ID" value="CAB4597908.1"/>
    <property type="molecule type" value="Genomic_DNA"/>
</dbReference>
<dbReference type="EMBL" id="CAFBNJ010000027">
    <property type="protein sequence ID" value="CAB4948924.1"/>
    <property type="molecule type" value="Genomic_DNA"/>
</dbReference>
<dbReference type="Pfam" id="PF00132">
    <property type="entry name" value="Hexapep"/>
    <property type="match status" value="1"/>
</dbReference>
<dbReference type="InterPro" id="IPR050484">
    <property type="entry name" value="Transf_Hexapept/Carb_Anhydrase"/>
</dbReference>
<dbReference type="InterPro" id="IPR047324">
    <property type="entry name" value="LbH_gamma_CA-like"/>
</dbReference>
<reference evidence="1" key="1">
    <citation type="submission" date="2020-05" db="EMBL/GenBank/DDBJ databases">
        <authorList>
            <person name="Chiriac C."/>
            <person name="Salcher M."/>
            <person name="Ghai R."/>
            <person name="Kavagutti S V."/>
        </authorList>
    </citation>
    <scope>NUCLEOTIDE SEQUENCE</scope>
</reference>
<dbReference type="InterPro" id="IPR011004">
    <property type="entry name" value="Trimer_LpxA-like_sf"/>
</dbReference>
<accession>A0A6J6GM56</accession>
<gene>
    <name evidence="1" type="ORF">UFOPK1762_01732</name>
    <name evidence="2" type="ORF">UFOPK3785_00708</name>
</gene>
<dbReference type="PANTHER" id="PTHR13061:SF29">
    <property type="entry name" value="GAMMA CARBONIC ANHYDRASE-LIKE 1, MITOCHONDRIAL-RELATED"/>
    <property type="match status" value="1"/>
</dbReference>
<name>A0A6J6GM56_9ZZZZ</name>
<organism evidence="1">
    <name type="scientific">freshwater metagenome</name>
    <dbReference type="NCBI Taxonomy" id="449393"/>
    <lineage>
        <taxon>unclassified sequences</taxon>
        <taxon>metagenomes</taxon>
        <taxon>ecological metagenomes</taxon>
    </lineage>
</organism>
<dbReference type="CDD" id="cd04645">
    <property type="entry name" value="LbH_gamma_CA_like"/>
    <property type="match status" value="1"/>
</dbReference>
<dbReference type="PANTHER" id="PTHR13061">
    <property type="entry name" value="DYNACTIN SUBUNIT P25"/>
    <property type="match status" value="1"/>
</dbReference>
<dbReference type="AlphaFoldDB" id="A0A6J6GM56"/>
<dbReference type="SUPFAM" id="SSF51161">
    <property type="entry name" value="Trimeric LpxA-like enzymes"/>
    <property type="match status" value="1"/>
</dbReference>
<dbReference type="Gene3D" id="2.160.10.10">
    <property type="entry name" value="Hexapeptide repeat proteins"/>
    <property type="match status" value="1"/>
</dbReference>
<evidence type="ECO:0000313" key="2">
    <source>
        <dbReference type="EMBL" id="CAB4948924.1"/>
    </source>
</evidence>